<dbReference type="Proteomes" id="UP000027138">
    <property type="component" value="Unassembled WGS sequence"/>
</dbReference>
<accession>A0A067KDW3</accession>
<organism evidence="2 3">
    <name type="scientific">Jatropha curcas</name>
    <name type="common">Barbados nut</name>
    <dbReference type="NCBI Taxonomy" id="180498"/>
    <lineage>
        <taxon>Eukaryota</taxon>
        <taxon>Viridiplantae</taxon>
        <taxon>Streptophyta</taxon>
        <taxon>Embryophyta</taxon>
        <taxon>Tracheophyta</taxon>
        <taxon>Spermatophyta</taxon>
        <taxon>Magnoliopsida</taxon>
        <taxon>eudicotyledons</taxon>
        <taxon>Gunneridae</taxon>
        <taxon>Pentapetalae</taxon>
        <taxon>rosids</taxon>
        <taxon>fabids</taxon>
        <taxon>Malpighiales</taxon>
        <taxon>Euphorbiaceae</taxon>
        <taxon>Crotonoideae</taxon>
        <taxon>Jatropheae</taxon>
        <taxon>Jatropha</taxon>
    </lineage>
</organism>
<dbReference type="EMBL" id="KK914715">
    <property type="protein sequence ID" value="KDP30049.1"/>
    <property type="molecule type" value="Genomic_DNA"/>
</dbReference>
<reference evidence="2 3" key="1">
    <citation type="journal article" date="2014" name="PLoS ONE">
        <title>Global Analysis of Gene Expression Profiles in Physic Nut (Jatropha curcas L.) Seedlings Exposed to Salt Stress.</title>
        <authorList>
            <person name="Zhang L."/>
            <person name="Zhang C."/>
            <person name="Wu P."/>
            <person name="Chen Y."/>
            <person name="Li M."/>
            <person name="Jiang H."/>
            <person name="Wu G."/>
        </authorList>
    </citation>
    <scope>NUCLEOTIDE SEQUENCE [LARGE SCALE GENOMIC DNA]</scope>
    <source>
        <strain evidence="3">cv. GZQX0401</strain>
        <tissue evidence="2">Young leaves</tissue>
    </source>
</reference>
<keyword evidence="3" id="KW-1185">Reference proteome</keyword>
<name>A0A067KDW3_JATCU</name>
<gene>
    <name evidence="2" type="ORF">JCGZ_18573</name>
</gene>
<keyword evidence="1" id="KW-0472">Membrane</keyword>
<feature type="transmembrane region" description="Helical" evidence="1">
    <location>
        <begin position="20"/>
        <end position="40"/>
    </location>
</feature>
<protein>
    <submittedName>
        <fullName evidence="2">Uncharacterized protein</fullName>
    </submittedName>
</protein>
<keyword evidence="1" id="KW-1133">Transmembrane helix</keyword>
<keyword evidence="1" id="KW-0812">Transmembrane</keyword>
<evidence type="ECO:0000256" key="1">
    <source>
        <dbReference type="SAM" id="Phobius"/>
    </source>
</evidence>
<dbReference type="AlphaFoldDB" id="A0A067KDW3"/>
<sequence length="74" mass="8303">MEEEVSQGWLPDPQVAPLLSFYGSTLFSLIVLYLLIAAVARGCRLRSSLTLQPYYQCEIAKILECKMCGVQECD</sequence>
<evidence type="ECO:0000313" key="3">
    <source>
        <dbReference type="Proteomes" id="UP000027138"/>
    </source>
</evidence>
<proteinExistence type="predicted"/>
<evidence type="ECO:0000313" key="2">
    <source>
        <dbReference type="EMBL" id="KDP30049.1"/>
    </source>
</evidence>